<dbReference type="Proteomes" id="UP000828390">
    <property type="component" value="Unassembled WGS sequence"/>
</dbReference>
<reference evidence="1" key="2">
    <citation type="submission" date="2020-11" db="EMBL/GenBank/DDBJ databases">
        <authorList>
            <person name="McCartney M.A."/>
            <person name="Auch B."/>
            <person name="Kono T."/>
            <person name="Mallez S."/>
            <person name="Becker A."/>
            <person name="Gohl D.M."/>
            <person name="Silverstein K.A.T."/>
            <person name="Koren S."/>
            <person name="Bechman K.B."/>
            <person name="Herman A."/>
            <person name="Abrahante J.E."/>
            <person name="Garbe J."/>
        </authorList>
    </citation>
    <scope>NUCLEOTIDE SEQUENCE</scope>
    <source>
        <strain evidence="1">Duluth1</strain>
        <tissue evidence="1">Whole animal</tissue>
    </source>
</reference>
<dbReference type="AlphaFoldDB" id="A0A9D4GR15"/>
<proteinExistence type="predicted"/>
<gene>
    <name evidence="1" type="ORF">DPMN_121957</name>
</gene>
<comment type="caution">
    <text evidence="1">The sequence shown here is derived from an EMBL/GenBank/DDBJ whole genome shotgun (WGS) entry which is preliminary data.</text>
</comment>
<protein>
    <submittedName>
        <fullName evidence="1">Uncharacterized protein</fullName>
    </submittedName>
</protein>
<sequence length="139" mass="15960">MAPLLINTSMKFLVKILHGIRDIALIKIIIQKKQRGITNIEECAWLWDIHIHFAVLDYTTGRIKVDVLLSNMEIEFVKIYDSFAWSPAVVADVDAGIATVRAEDKNDFITVFDKFDRQSGVHYYRKIKSFLTQTVVTCP</sequence>
<dbReference type="EMBL" id="JAIWYP010000005">
    <property type="protein sequence ID" value="KAH3820213.1"/>
    <property type="molecule type" value="Genomic_DNA"/>
</dbReference>
<accession>A0A9D4GR15</accession>
<evidence type="ECO:0000313" key="1">
    <source>
        <dbReference type="EMBL" id="KAH3820213.1"/>
    </source>
</evidence>
<name>A0A9D4GR15_DREPO</name>
<reference evidence="1" key="1">
    <citation type="journal article" date="2019" name="bioRxiv">
        <title>The Genome of the Zebra Mussel, Dreissena polymorpha: A Resource for Invasive Species Research.</title>
        <authorList>
            <person name="McCartney M.A."/>
            <person name="Auch B."/>
            <person name="Kono T."/>
            <person name="Mallez S."/>
            <person name="Zhang Y."/>
            <person name="Obille A."/>
            <person name="Becker A."/>
            <person name="Abrahante J.E."/>
            <person name="Garbe J."/>
            <person name="Badalamenti J.P."/>
            <person name="Herman A."/>
            <person name="Mangelson H."/>
            <person name="Liachko I."/>
            <person name="Sullivan S."/>
            <person name="Sone E.D."/>
            <person name="Koren S."/>
            <person name="Silverstein K.A.T."/>
            <person name="Beckman K.B."/>
            <person name="Gohl D.M."/>
        </authorList>
    </citation>
    <scope>NUCLEOTIDE SEQUENCE</scope>
    <source>
        <strain evidence="1">Duluth1</strain>
        <tissue evidence="1">Whole animal</tissue>
    </source>
</reference>
<keyword evidence="2" id="KW-1185">Reference proteome</keyword>
<evidence type="ECO:0000313" key="2">
    <source>
        <dbReference type="Proteomes" id="UP000828390"/>
    </source>
</evidence>
<organism evidence="1 2">
    <name type="scientific">Dreissena polymorpha</name>
    <name type="common">Zebra mussel</name>
    <name type="synonym">Mytilus polymorpha</name>
    <dbReference type="NCBI Taxonomy" id="45954"/>
    <lineage>
        <taxon>Eukaryota</taxon>
        <taxon>Metazoa</taxon>
        <taxon>Spiralia</taxon>
        <taxon>Lophotrochozoa</taxon>
        <taxon>Mollusca</taxon>
        <taxon>Bivalvia</taxon>
        <taxon>Autobranchia</taxon>
        <taxon>Heteroconchia</taxon>
        <taxon>Euheterodonta</taxon>
        <taxon>Imparidentia</taxon>
        <taxon>Neoheterodontei</taxon>
        <taxon>Myida</taxon>
        <taxon>Dreissenoidea</taxon>
        <taxon>Dreissenidae</taxon>
        <taxon>Dreissena</taxon>
    </lineage>
</organism>